<keyword evidence="5 9" id="KW-0663">Pyridoxal phosphate</keyword>
<protein>
    <recommendedName>
        <fullName evidence="9">2-amino-3-ketobutyrate coenzyme A ligase</fullName>
        <shortName evidence="9">AKB ligase</shortName>
        <ecNumber evidence="9">2.3.1.29</ecNumber>
    </recommendedName>
    <alternativeName>
        <fullName evidence="9">Glycine acetyltransferase</fullName>
    </alternativeName>
</protein>
<dbReference type="FunFam" id="3.90.1150.10:FF:000004">
    <property type="entry name" value="2-amino-3-ketobutyrate coenzyme A ligase"/>
    <property type="match status" value="1"/>
</dbReference>
<comment type="caution">
    <text evidence="12">The sequence shown here is derived from an EMBL/GenBank/DDBJ whole genome shotgun (WGS) entry which is preliminary data.</text>
</comment>
<evidence type="ECO:0000256" key="5">
    <source>
        <dbReference type="ARBA" id="ARBA00022898"/>
    </source>
</evidence>
<feature type="domain" description="Aminotransferase class I/classII large" evidence="11">
    <location>
        <begin position="42"/>
        <end position="384"/>
    </location>
</feature>
<feature type="modified residue" description="N6-(pyridoxal phosphate)lysine" evidence="9">
    <location>
        <position position="241"/>
    </location>
</feature>
<dbReference type="InterPro" id="IPR001917">
    <property type="entry name" value="Aminotrans_II_pyridoxalP_BS"/>
</dbReference>
<dbReference type="GO" id="GO:0019518">
    <property type="term" value="P:L-threonine catabolic process to glycine"/>
    <property type="evidence" value="ECO:0007669"/>
    <property type="project" value="UniProtKB-UniRule"/>
</dbReference>
<feature type="binding site" description="in other chain" evidence="9">
    <location>
        <begin position="207"/>
        <end position="210"/>
    </location>
    <ligand>
        <name>pyridoxal 5'-phosphate</name>
        <dbReference type="ChEBI" id="CHEBI:597326"/>
        <note>ligand shared between dimeric partners</note>
    </ligand>
</feature>
<evidence type="ECO:0000256" key="9">
    <source>
        <dbReference type="HAMAP-Rule" id="MF_00985"/>
    </source>
</evidence>
<dbReference type="UniPathway" id="UPA00046">
    <property type="reaction ID" value="UER00506"/>
</dbReference>
<comment type="catalytic activity">
    <reaction evidence="8">
        <text>succinyl-CoA + glycine + H(+) = 5-aminolevulinate + CO2 + CoA</text>
        <dbReference type="Rhea" id="RHEA:12921"/>
        <dbReference type="ChEBI" id="CHEBI:15378"/>
        <dbReference type="ChEBI" id="CHEBI:16526"/>
        <dbReference type="ChEBI" id="CHEBI:57287"/>
        <dbReference type="ChEBI" id="CHEBI:57292"/>
        <dbReference type="ChEBI" id="CHEBI:57305"/>
        <dbReference type="ChEBI" id="CHEBI:356416"/>
        <dbReference type="EC" id="2.3.1.37"/>
    </reaction>
</comment>
<feature type="binding site" evidence="9">
    <location>
        <begin position="271"/>
        <end position="272"/>
    </location>
    <ligand>
        <name>pyridoxal 5'-phosphate</name>
        <dbReference type="ChEBI" id="CHEBI:597326"/>
        <note>ligand shared between dimeric partners</note>
    </ligand>
</feature>
<evidence type="ECO:0000256" key="3">
    <source>
        <dbReference type="ARBA" id="ARBA00010008"/>
    </source>
</evidence>
<comment type="function">
    <text evidence="9">Catalyzes the cleavage of 2-amino-3-ketobutyrate to glycine and acetyl-CoA.</text>
</comment>
<dbReference type="EC" id="2.3.1.29" evidence="9"/>
<dbReference type="InterPro" id="IPR004839">
    <property type="entry name" value="Aminotransferase_I/II_large"/>
</dbReference>
<dbReference type="NCBIfam" id="NF005394">
    <property type="entry name" value="PRK06939.1"/>
    <property type="match status" value="1"/>
</dbReference>
<comment type="similarity">
    <text evidence="3">Belongs to the class-II pyridoxal-phosphate-dependent aminotransferase family. BioF subfamily.</text>
</comment>
<dbReference type="SUPFAM" id="SSF53383">
    <property type="entry name" value="PLP-dependent transferases"/>
    <property type="match status" value="1"/>
</dbReference>
<dbReference type="GO" id="GO:0006783">
    <property type="term" value="P:heme biosynthetic process"/>
    <property type="evidence" value="ECO:0007669"/>
    <property type="project" value="UniProtKB-KW"/>
</dbReference>
<dbReference type="NCBIfam" id="TIGR01822">
    <property type="entry name" value="2am3keto_CoA"/>
    <property type="match status" value="1"/>
</dbReference>
<dbReference type="EMBL" id="JAAKZG010000009">
    <property type="protein sequence ID" value="NGN43383.1"/>
    <property type="molecule type" value="Genomic_DNA"/>
</dbReference>
<evidence type="ECO:0000313" key="12">
    <source>
        <dbReference type="EMBL" id="NGN43383.1"/>
    </source>
</evidence>
<dbReference type="CDD" id="cd06454">
    <property type="entry name" value="KBL_like"/>
    <property type="match status" value="1"/>
</dbReference>
<dbReference type="InterPro" id="IPR050087">
    <property type="entry name" value="AON_synthase_class-II"/>
</dbReference>
<evidence type="ECO:0000256" key="8">
    <source>
        <dbReference type="ARBA" id="ARBA00047654"/>
    </source>
</evidence>
<dbReference type="HAMAP" id="MF_00985">
    <property type="entry name" value="2am3keto_CoA_ligase"/>
    <property type="match status" value="1"/>
</dbReference>
<evidence type="ECO:0000256" key="10">
    <source>
        <dbReference type="SAM" id="Coils"/>
    </source>
</evidence>
<evidence type="ECO:0000256" key="6">
    <source>
        <dbReference type="ARBA" id="ARBA00023133"/>
    </source>
</evidence>
<organism evidence="12 13">
    <name type="scientific">Mesorhizobium zhangyense</name>
    <dbReference type="NCBI Taxonomy" id="1776730"/>
    <lineage>
        <taxon>Bacteria</taxon>
        <taxon>Pseudomonadati</taxon>
        <taxon>Pseudomonadota</taxon>
        <taxon>Alphaproteobacteria</taxon>
        <taxon>Hyphomicrobiales</taxon>
        <taxon>Phyllobacteriaceae</taxon>
        <taxon>Mesorhizobium</taxon>
    </lineage>
</organism>
<evidence type="ECO:0000256" key="2">
    <source>
        <dbReference type="ARBA" id="ARBA00005029"/>
    </source>
</evidence>
<name>A0A7C9V9Q6_9HYPH</name>
<evidence type="ECO:0000313" key="13">
    <source>
        <dbReference type="Proteomes" id="UP000481252"/>
    </source>
</evidence>
<keyword evidence="4 9" id="KW-0808">Transferase</keyword>
<keyword evidence="7 9" id="KW-0012">Acyltransferase</keyword>
<keyword evidence="6" id="KW-0350">Heme biosynthesis</keyword>
<accession>A0A7C9V9Q6</accession>
<dbReference type="PANTHER" id="PTHR13693:SF102">
    <property type="entry name" value="2-AMINO-3-KETOBUTYRATE COENZYME A LIGASE, MITOCHONDRIAL"/>
    <property type="match status" value="1"/>
</dbReference>
<comment type="catalytic activity">
    <reaction evidence="9">
        <text>glycine + acetyl-CoA = (2S)-2-amino-3-oxobutanoate + CoA</text>
        <dbReference type="Rhea" id="RHEA:20736"/>
        <dbReference type="ChEBI" id="CHEBI:57287"/>
        <dbReference type="ChEBI" id="CHEBI:57288"/>
        <dbReference type="ChEBI" id="CHEBI:57305"/>
        <dbReference type="ChEBI" id="CHEBI:78948"/>
        <dbReference type="EC" id="2.3.1.29"/>
    </reaction>
</comment>
<sequence length="395" mass="42098">MSKTFLSHLETEIFGLKSAGLYKSERVITSPQSAEIAVGGKKLLNFCANNYLGLADSTELRNAAKAALDRYGYGMASVRFICGTQEEHKELEAKISGFLGMEDTILYSSCFDANGGLFETLLGEEDAIISDALNHASIIDGVRLSKAKRFRYANNDMAALEEELKKAEGSRFKLIATDGVFSMDGIIANLKGVCDLAEKYGAMVMVDDSHAVGFVGKHGRGSAEHCGVEGRVDIITGTLGKALGGASGGYTSGKAVVVDWLRQRSRPYLFSNTLAPSIAGGSIKVLELVANGGALREKLYANAARFRAGMSKLGFTLAGADHPIIPVMLGDATLAQEMAQRLLDHGIYVIGFSFPVVPKGQARIRTQMSAAHSLEDIDRAVEAFGAVGRELGVIS</sequence>
<dbReference type="Gene3D" id="3.90.1150.10">
    <property type="entry name" value="Aspartate Aminotransferase, domain 1"/>
    <property type="match status" value="1"/>
</dbReference>
<dbReference type="RefSeq" id="WP_165119811.1">
    <property type="nucleotide sequence ID" value="NZ_JAAKZG010000009.1"/>
</dbReference>
<gene>
    <name evidence="9" type="primary">kbl</name>
    <name evidence="12" type="ORF">G6N74_20135</name>
</gene>
<dbReference type="PROSITE" id="PS00599">
    <property type="entry name" value="AA_TRANSFER_CLASS_2"/>
    <property type="match status" value="1"/>
</dbReference>
<dbReference type="Pfam" id="PF00155">
    <property type="entry name" value="Aminotran_1_2"/>
    <property type="match status" value="1"/>
</dbReference>
<evidence type="ECO:0000256" key="7">
    <source>
        <dbReference type="ARBA" id="ARBA00023315"/>
    </source>
</evidence>
<feature type="binding site" evidence="9">
    <location>
        <position position="135"/>
    </location>
    <ligand>
        <name>substrate</name>
    </ligand>
</feature>
<dbReference type="AlphaFoldDB" id="A0A7C9V9Q6"/>
<comment type="pathway">
    <text evidence="1">Cofactor biosynthesis; biotin biosynthesis.</text>
</comment>
<feature type="binding site" description="in other chain" evidence="9">
    <location>
        <begin position="110"/>
        <end position="111"/>
    </location>
    <ligand>
        <name>pyridoxal 5'-phosphate</name>
        <dbReference type="ChEBI" id="CHEBI:597326"/>
        <note>ligand shared between dimeric partners</note>
    </ligand>
</feature>
<proteinExistence type="inferred from homology"/>
<dbReference type="Proteomes" id="UP000481252">
    <property type="component" value="Unassembled WGS sequence"/>
</dbReference>
<comment type="pathway">
    <text evidence="9">Amino-acid degradation; L-threonine degradation via oxydo-reductase pathway; glycine from L-threonine: step 2/2.</text>
</comment>
<keyword evidence="13" id="KW-1185">Reference proteome</keyword>
<evidence type="ECO:0000259" key="11">
    <source>
        <dbReference type="Pfam" id="PF00155"/>
    </source>
</evidence>
<dbReference type="InterPro" id="IPR011282">
    <property type="entry name" value="2am3keto_CoA_ligase"/>
</dbReference>
<dbReference type="GO" id="GO:0030170">
    <property type="term" value="F:pyridoxal phosphate binding"/>
    <property type="evidence" value="ECO:0007669"/>
    <property type="project" value="UniProtKB-UniRule"/>
</dbReference>
<feature type="binding site" description="in other chain" evidence="9">
    <location>
        <begin position="238"/>
        <end position="241"/>
    </location>
    <ligand>
        <name>pyridoxal 5'-phosphate</name>
        <dbReference type="ChEBI" id="CHEBI:597326"/>
        <note>ligand shared between dimeric partners</note>
    </ligand>
</feature>
<evidence type="ECO:0000256" key="4">
    <source>
        <dbReference type="ARBA" id="ARBA00022679"/>
    </source>
</evidence>
<dbReference type="GO" id="GO:0008890">
    <property type="term" value="F:glycine C-acetyltransferase activity"/>
    <property type="evidence" value="ECO:0007669"/>
    <property type="project" value="UniProtKB-UniRule"/>
</dbReference>
<dbReference type="PANTHER" id="PTHR13693">
    <property type="entry name" value="CLASS II AMINOTRANSFERASE/8-AMINO-7-OXONONANOATE SYNTHASE"/>
    <property type="match status" value="1"/>
</dbReference>
<dbReference type="Gene3D" id="3.40.640.10">
    <property type="entry name" value="Type I PLP-dependent aspartate aminotransferase-like (Major domain)"/>
    <property type="match status" value="1"/>
</dbReference>
<comment type="cofactor">
    <cofactor evidence="9">
        <name>pyridoxal 5'-phosphate</name>
        <dbReference type="ChEBI" id="CHEBI:597326"/>
    </cofactor>
    <text evidence="9">Binds 1 pyridoxal phosphate per subunit.</text>
</comment>
<dbReference type="GO" id="GO:0003870">
    <property type="term" value="F:5-aminolevulinate synthase activity"/>
    <property type="evidence" value="ECO:0007669"/>
    <property type="project" value="UniProtKB-EC"/>
</dbReference>
<feature type="coiled-coil region" evidence="10">
    <location>
        <begin position="150"/>
        <end position="177"/>
    </location>
</feature>
<feature type="binding site" description="in other chain" evidence="9">
    <location>
        <position position="182"/>
    </location>
    <ligand>
        <name>pyridoxal 5'-phosphate</name>
        <dbReference type="ChEBI" id="CHEBI:597326"/>
        <note>ligand shared between dimeric partners</note>
    </ligand>
</feature>
<dbReference type="InterPro" id="IPR015422">
    <property type="entry name" value="PyrdxlP-dep_Trfase_small"/>
</dbReference>
<dbReference type="GO" id="GO:0005829">
    <property type="term" value="C:cytosol"/>
    <property type="evidence" value="ECO:0007669"/>
    <property type="project" value="TreeGrafter"/>
</dbReference>
<comment type="pathway">
    <text evidence="2">Porphyrin-containing compound metabolism; protoporphyrin-IX biosynthesis; 5-aminolevulinate from glycine: step 1/1.</text>
</comment>
<comment type="subunit">
    <text evidence="9">Homodimer.</text>
</comment>
<dbReference type="FunFam" id="3.40.640.10:FF:000006">
    <property type="entry name" value="5-aminolevulinate synthase, mitochondrial"/>
    <property type="match status" value="1"/>
</dbReference>
<feature type="binding site" evidence="9">
    <location>
        <position position="365"/>
    </location>
    <ligand>
        <name>substrate</name>
    </ligand>
</feature>
<evidence type="ECO:0000256" key="1">
    <source>
        <dbReference type="ARBA" id="ARBA00004746"/>
    </source>
</evidence>
<dbReference type="InterPro" id="IPR015421">
    <property type="entry name" value="PyrdxlP-dep_Trfase_major"/>
</dbReference>
<keyword evidence="10" id="KW-0175">Coiled coil</keyword>
<dbReference type="InterPro" id="IPR015424">
    <property type="entry name" value="PyrdxlP-dep_Trfase"/>
</dbReference>
<reference evidence="12 13" key="1">
    <citation type="submission" date="2020-02" db="EMBL/GenBank/DDBJ databases">
        <title>Genome sequence of the type strain CGMCC 1.15528 of Mesorhizobium zhangyense.</title>
        <authorList>
            <person name="Gao J."/>
            <person name="Sun J."/>
        </authorList>
    </citation>
    <scope>NUCLEOTIDE SEQUENCE [LARGE SCALE GENOMIC DNA]</scope>
    <source>
        <strain evidence="12 13">CGMCC 1.15528</strain>
    </source>
</reference>